<sequence>MKKVMFISSTGGHLSELLQLQPIFDEYDYHIVTEKTKSNIKLMDRFPNRISFVKYGTKHNLFTYFFIFPFNCILCLILYIRLKPDVVVSTGAHTGIPMLYIAHFFKKKVVFIETFANIRTKSLSGKLAYKIADTFIVQWESMLELYPDAIYAGWIF</sequence>
<dbReference type="RefSeq" id="WP_134170798.1">
    <property type="nucleotide sequence ID" value="NZ_SODD01000041.1"/>
</dbReference>
<dbReference type="Pfam" id="PF08660">
    <property type="entry name" value="Alg14"/>
    <property type="match status" value="1"/>
</dbReference>
<reference evidence="7 8" key="1">
    <citation type="submission" date="2019-03" db="EMBL/GenBank/DDBJ databases">
        <title>Genomic Encyclopedia of Type Strains, Phase IV (KMG-IV): sequencing the most valuable type-strain genomes for metagenomic binning, comparative biology and taxonomic classification.</title>
        <authorList>
            <person name="Goeker M."/>
        </authorList>
    </citation>
    <scope>NUCLEOTIDE SEQUENCE [LARGE SCALE GENOMIC DNA]</scope>
    <source>
        <strain evidence="7 8">DSM 28867</strain>
    </source>
</reference>
<dbReference type="GO" id="GO:0004577">
    <property type="term" value="F:N-acetylglucosaminyldiphosphodolichol N-acetylglucosaminyltransferase activity"/>
    <property type="evidence" value="ECO:0007669"/>
    <property type="project" value="TreeGrafter"/>
</dbReference>
<evidence type="ECO:0000313" key="7">
    <source>
        <dbReference type="EMBL" id="TDW13946.1"/>
    </source>
</evidence>
<dbReference type="PANTHER" id="PTHR12154">
    <property type="entry name" value="GLYCOSYL TRANSFERASE-RELATED"/>
    <property type="match status" value="1"/>
</dbReference>
<evidence type="ECO:0000256" key="2">
    <source>
        <dbReference type="ARBA" id="ARBA00022692"/>
    </source>
</evidence>
<evidence type="ECO:0000256" key="6">
    <source>
        <dbReference type="SAM" id="Phobius"/>
    </source>
</evidence>
<dbReference type="EMBL" id="SODD01000041">
    <property type="protein sequence ID" value="TDW13946.1"/>
    <property type="molecule type" value="Genomic_DNA"/>
</dbReference>
<proteinExistence type="predicted"/>
<keyword evidence="8" id="KW-1185">Reference proteome</keyword>
<dbReference type="InterPro" id="IPR013969">
    <property type="entry name" value="Oligosacch_biosynth_Alg14"/>
</dbReference>
<evidence type="ECO:0000256" key="1">
    <source>
        <dbReference type="ARBA" id="ARBA00004389"/>
    </source>
</evidence>
<keyword evidence="2 6" id="KW-0812">Transmembrane</keyword>
<keyword evidence="5 6" id="KW-0472">Membrane</keyword>
<feature type="transmembrane region" description="Helical" evidence="6">
    <location>
        <begin position="86"/>
        <end position="105"/>
    </location>
</feature>
<dbReference type="SUPFAM" id="SSF53756">
    <property type="entry name" value="UDP-Glycosyltransferase/glycogen phosphorylase"/>
    <property type="match status" value="1"/>
</dbReference>
<dbReference type="PANTHER" id="PTHR12154:SF4">
    <property type="entry name" value="UDP-N-ACETYLGLUCOSAMINE TRANSFERASE SUBUNIT ALG14 HOMOLOG"/>
    <property type="match status" value="1"/>
</dbReference>
<gene>
    <name evidence="7" type="ORF">EDD63_1417</name>
</gene>
<evidence type="ECO:0000256" key="3">
    <source>
        <dbReference type="ARBA" id="ARBA00022824"/>
    </source>
</evidence>
<dbReference type="Gene3D" id="3.40.50.2000">
    <property type="entry name" value="Glycogen Phosphorylase B"/>
    <property type="match status" value="1"/>
</dbReference>
<accession>A0A4R7ZAY6</accession>
<evidence type="ECO:0000256" key="5">
    <source>
        <dbReference type="ARBA" id="ARBA00023136"/>
    </source>
</evidence>
<evidence type="ECO:0000256" key="4">
    <source>
        <dbReference type="ARBA" id="ARBA00022989"/>
    </source>
</evidence>
<keyword evidence="4 6" id="KW-1133">Transmembrane helix</keyword>
<dbReference type="AlphaFoldDB" id="A0A4R7ZAY6"/>
<dbReference type="NCBIfam" id="NF041549">
    <property type="entry name" value="PssD"/>
    <property type="match status" value="1"/>
</dbReference>
<dbReference type="OrthoDB" id="555447at2"/>
<organism evidence="7 8">
    <name type="scientific">Breznakia blatticola</name>
    <dbReference type="NCBI Taxonomy" id="1754012"/>
    <lineage>
        <taxon>Bacteria</taxon>
        <taxon>Bacillati</taxon>
        <taxon>Bacillota</taxon>
        <taxon>Erysipelotrichia</taxon>
        <taxon>Erysipelotrichales</taxon>
        <taxon>Erysipelotrichaceae</taxon>
        <taxon>Breznakia</taxon>
    </lineage>
</organism>
<protein>
    <submittedName>
        <fullName evidence="7">Oligosaccharide biosynthesis protein Alg14</fullName>
    </submittedName>
</protein>
<feature type="transmembrane region" description="Helical" evidence="6">
    <location>
        <begin position="61"/>
        <end position="80"/>
    </location>
</feature>
<comment type="caution">
    <text evidence="7">The sequence shown here is derived from an EMBL/GenBank/DDBJ whole genome shotgun (WGS) entry which is preliminary data.</text>
</comment>
<name>A0A4R7ZAY6_9FIRM</name>
<dbReference type="GO" id="GO:0006488">
    <property type="term" value="P:dolichol-linked oligosaccharide biosynthetic process"/>
    <property type="evidence" value="ECO:0007669"/>
    <property type="project" value="InterPro"/>
</dbReference>
<dbReference type="Proteomes" id="UP000294743">
    <property type="component" value="Unassembled WGS sequence"/>
</dbReference>
<evidence type="ECO:0000313" key="8">
    <source>
        <dbReference type="Proteomes" id="UP000294743"/>
    </source>
</evidence>
<comment type="subcellular location">
    <subcellularLocation>
        <location evidence="1">Endoplasmic reticulum membrane</location>
        <topology evidence="1">Single-pass membrane protein</topology>
    </subcellularLocation>
</comment>
<keyword evidence="3" id="KW-0256">Endoplasmic reticulum</keyword>